<dbReference type="EMBL" id="BAAAUX010000014">
    <property type="protein sequence ID" value="GAA2796737.1"/>
    <property type="molecule type" value="Genomic_DNA"/>
</dbReference>
<dbReference type="Proteomes" id="UP001500979">
    <property type="component" value="Unassembled WGS sequence"/>
</dbReference>
<keyword evidence="2" id="KW-1133">Transmembrane helix</keyword>
<evidence type="ECO:0000256" key="2">
    <source>
        <dbReference type="SAM" id="Phobius"/>
    </source>
</evidence>
<feature type="region of interest" description="Disordered" evidence="1">
    <location>
        <begin position="350"/>
        <end position="374"/>
    </location>
</feature>
<comment type="caution">
    <text evidence="3">The sequence shown here is derived from an EMBL/GenBank/DDBJ whole genome shotgun (WGS) entry which is preliminary data.</text>
</comment>
<evidence type="ECO:0000313" key="3">
    <source>
        <dbReference type="EMBL" id="GAA2796737.1"/>
    </source>
</evidence>
<proteinExistence type="predicted"/>
<name>A0ABN3VEE0_9PSEU</name>
<organism evidence="3 4">
    <name type="scientific">Saccharopolyspora taberi</name>
    <dbReference type="NCBI Taxonomy" id="60895"/>
    <lineage>
        <taxon>Bacteria</taxon>
        <taxon>Bacillati</taxon>
        <taxon>Actinomycetota</taxon>
        <taxon>Actinomycetes</taxon>
        <taxon>Pseudonocardiales</taxon>
        <taxon>Pseudonocardiaceae</taxon>
        <taxon>Saccharopolyspora</taxon>
    </lineage>
</organism>
<keyword evidence="4" id="KW-1185">Reference proteome</keyword>
<feature type="transmembrane region" description="Helical" evidence="2">
    <location>
        <begin position="379"/>
        <end position="400"/>
    </location>
</feature>
<sequence length="405" mass="41516">MSRRSTPSHRPLRAVRLCLSALVVAVVLAPMPVGVQEVDRSTPGGDTTIRGTGSSVARLDIPRGAVIAAADLEWTGSHCDGPPALLFGATRLIPDRITGDRADLAAQLGALVGRHGIAVSVGGPPCADSWSLHVVWWVEEPAPAPPAVELSAAENRALVLEGTDAVHELRIRNIGDVDLSGLSLAGEGVRCDPIPGMLLPSAEKTAICRTSAKSAPTTTSVAVTGRDTTGRIATASAELRTNGFRPSIALELEEVPAERGDTGPATVRVRVRNTSPVPLEQVAVGGSPAACVRPVGRLEPDQSTVYTCRVGRGAVVTLSATGLPVVDGVVAAFTSSARNSAVLTLAQPVAPAQADRVPPAPPPERLDSGGPLENPERTAGFIGILGALVMMVSVGALSSASRASK</sequence>
<protein>
    <recommendedName>
        <fullName evidence="5">DUF11 domain-containing protein</fullName>
    </recommendedName>
</protein>
<accession>A0ABN3VEE0</accession>
<evidence type="ECO:0000313" key="4">
    <source>
        <dbReference type="Proteomes" id="UP001500979"/>
    </source>
</evidence>
<reference evidence="3 4" key="1">
    <citation type="journal article" date="2019" name="Int. J. Syst. Evol. Microbiol.">
        <title>The Global Catalogue of Microorganisms (GCM) 10K type strain sequencing project: providing services to taxonomists for standard genome sequencing and annotation.</title>
        <authorList>
            <consortium name="The Broad Institute Genomics Platform"/>
            <consortium name="The Broad Institute Genome Sequencing Center for Infectious Disease"/>
            <person name="Wu L."/>
            <person name="Ma J."/>
        </authorList>
    </citation>
    <scope>NUCLEOTIDE SEQUENCE [LARGE SCALE GENOMIC DNA]</scope>
    <source>
        <strain evidence="3 4">JCM 9383</strain>
    </source>
</reference>
<evidence type="ECO:0000256" key="1">
    <source>
        <dbReference type="SAM" id="MobiDB-lite"/>
    </source>
</evidence>
<evidence type="ECO:0008006" key="5">
    <source>
        <dbReference type="Google" id="ProtNLM"/>
    </source>
</evidence>
<keyword evidence="2" id="KW-0472">Membrane</keyword>
<keyword evidence="2" id="KW-0812">Transmembrane</keyword>
<gene>
    <name evidence="3" type="ORF">GCM10010470_34810</name>
</gene>